<evidence type="ECO:0000259" key="3">
    <source>
        <dbReference type="Pfam" id="PF13240"/>
    </source>
</evidence>
<dbReference type="InterPro" id="IPR026870">
    <property type="entry name" value="Zinc_ribbon_dom"/>
</dbReference>
<proteinExistence type="predicted"/>
<organism evidence="4 5">
    <name type="scientific">Peptoniphilus harei</name>
    <dbReference type="NCBI Taxonomy" id="54005"/>
    <lineage>
        <taxon>Bacteria</taxon>
        <taxon>Bacillati</taxon>
        <taxon>Bacillota</taxon>
        <taxon>Tissierellia</taxon>
        <taxon>Tissierellales</taxon>
        <taxon>Peptoniphilaceae</taxon>
        <taxon>Peptoniphilus</taxon>
    </lineage>
</organism>
<gene>
    <name evidence="4" type="ORF">KH327_05035</name>
</gene>
<feature type="region of interest" description="Disordered" evidence="1">
    <location>
        <begin position="114"/>
        <end position="170"/>
    </location>
</feature>
<evidence type="ECO:0000256" key="2">
    <source>
        <dbReference type="SAM" id="Phobius"/>
    </source>
</evidence>
<dbReference type="Proteomes" id="UP000748991">
    <property type="component" value="Unassembled WGS sequence"/>
</dbReference>
<evidence type="ECO:0000256" key="1">
    <source>
        <dbReference type="SAM" id="MobiDB-lite"/>
    </source>
</evidence>
<feature type="compositionally biased region" description="Acidic residues" evidence="1">
    <location>
        <begin position="46"/>
        <end position="59"/>
    </location>
</feature>
<feature type="region of interest" description="Disordered" evidence="1">
    <location>
        <begin position="40"/>
        <end position="68"/>
    </location>
</feature>
<protein>
    <submittedName>
        <fullName evidence="4">Zinc ribbon domain-containing protein</fullName>
    </submittedName>
</protein>
<keyword evidence="2" id="KW-0472">Membrane</keyword>
<feature type="compositionally biased region" description="Basic and acidic residues" evidence="1">
    <location>
        <begin position="118"/>
        <end position="170"/>
    </location>
</feature>
<name>A0A943SQT2_9FIRM</name>
<sequence length="221" mass="25130">MFCIKCGNRLGEHMKFCDQCGAPAPVDPDKLETKKENLKEFKAPIIDEDPMDLVPDEFEEKPSDNEKVQEEIAEEIKEDLSLSRESQKEELFKEGRVEKDEKIEIVGAPKISGDPLDETVKAPEILEREEDKNPPKLEVHKEIIKPSEDLKEDSSQKQRVKEEKTYKEDSTYNKKENYSGEAGLSPVKIIALIFMIVTGIASVTIILDFFGFFFSFIGGIL</sequence>
<reference evidence="4" key="1">
    <citation type="submission" date="2021-02" db="EMBL/GenBank/DDBJ databases">
        <title>Infant gut strain persistence is associated with maternal origin, phylogeny, and functional potential including surface adhesion and iron acquisition.</title>
        <authorList>
            <person name="Lou Y.C."/>
        </authorList>
    </citation>
    <scope>NUCLEOTIDE SEQUENCE</scope>
    <source>
        <strain evidence="4">L3_060_052G1_dasL3_060_052G1_concoct_1</strain>
    </source>
</reference>
<feature type="domain" description="Zinc-ribbon" evidence="3">
    <location>
        <begin position="2"/>
        <end position="23"/>
    </location>
</feature>
<accession>A0A943SQT2</accession>
<comment type="caution">
    <text evidence="4">The sequence shown here is derived from an EMBL/GenBank/DDBJ whole genome shotgun (WGS) entry which is preliminary data.</text>
</comment>
<feature type="transmembrane region" description="Helical" evidence="2">
    <location>
        <begin position="189"/>
        <end position="217"/>
    </location>
</feature>
<dbReference type="RefSeq" id="WP_278637694.1">
    <property type="nucleotide sequence ID" value="NZ_JAGZZP010000007.1"/>
</dbReference>
<evidence type="ECO:0000313" key="4">
    <source>
        <dbReference type="EMBL" id="MBS6535177.1"/>
    </source>
</evidence>
<dbReference type="Pfam" id="PF13240">
    <property type="entry name" value="Zn_Ribbon_1"/>
    <property type="match status" value="1"/>
</dbReference>
<keyword evidence="2" id="KW-0812">Transmembrane</keyword>
<keyword evidence="2" id="KW-1133">Transmembrane helix</keyword>
<dbReference type="AlphaFoldDB" id="A0A943SQT2"/>
<evidence type="ECO:0000313" key="5">
    <source>
        <dbReference type="Proteomes" id="UP000748991"/>
    </source>
</evidence>
<dbReference type="EMBL" id="JAGZZP010000007">
    <property type="protein sequence ID" value="MBS6535177.1"/>
    <property type="molecule type" value="Genomic_DNA"/>
</dbReference>